<dbReference type="InterPro" id="IPR009057">
    <property type="entry name" value="Homeodomain-like_sf"/>
</dbReference>
<dbReference type="Proteomes" id="UP000198510">
    <property type="component" value="Unassembled WGS sequence"/>
</dbReference>
<reference evidence="5 6" key="1">
    <citation type="submission" date="2016-10" db="EMBL/GenBank/DDBJ databases">
        <authorList>
            <person name="de Groot N.N."/>
        </authorList>
    </citation>
    <scope>NUCLEOTIDE SEQUENCE [LARGE SCALE GENOMIC DNA]</scope>
    <source>
        <strain evidence="5 6">DSM 25186</strain>
    </source>
</reference>
<name>A0A1G9RPL0_9BACT</name>
<dbReference type="OrthoDB" id="4480133at2"/>
<dbReference type="Pfam" id="PF12833">
    <property type="entry name" value="HTH_18"/>
    <property type="match status" value="1"/>
</dbReference>
<dbReference type="Pfam" id="PF22200">
    <property type="entry name" value="ExsA_N"/>
    <property type="match status" value="1"/>
</dbReference>
<dbReference type="SUPFAM" id="SSF46689">
    <property type="entry name" value="Homeodomain-like"/>
    <property type="match status" value="2"/>
</dbReference>
<evidence type="ECO:0000256" key="2">
    <source>
        <dbReference type="ARBA" id="ARBA00023125"/>
    </source>
</evidence>
<keyword evidence="2" id="KW-0238">DNA-binding</keyword>
<dbReference type="GO" id="GO:0003700">
    <property type="term" value="F:DNA-binding transcription factor activity"/>
    <property type="evidence" value="ECO:0007669"/>
    <property type="project" value="InterPro"/>
</dbReference>
<dbReference type="PANTHER" id="PTHR43280:SF2">
    <property type="entry name" value="HTH-TYPE TRANSCRIPTIONAL REGULATOR EXSA"/>
    <property type="match status" value="1"/>
</dbReference>
<dbReference type="AlphaFoldDB" id="A0A1G9RPL0"/>
<dbReference type="RefSeq" id="WP_089686879.1">
    <property type="nucleotide sequence ID" value="NZ_FNFO01000011.1"/>
</dbReference>
<dbReference type="PROSITE" id="PS01124">
    <property type="entry name" value="HTH_ARAC_FAMILY_2"/>
    <property type="match status" value="1"/>
</dbReference>
<proteinExistence type="predicted"/>
<dbReference type="PANTHER" id="PTHR43280">
    <property type="entry name" value="ARAC-FAMILY TRANSCRIPTIONAL REGULATOR"/>
    <property type="match status" value="1"/>
</dbReference>
<evidence type="ECO:0000256" key="1">
    <source>
        <dbReference type="ARBA" id="ARBA00023015"/>
    </source>
</evidence>
<dbReference type="SMART" id="SM00342">
    <property type="entry name" value="HTH_ARAC"/>
    <property type="match status" value="1"/>
</dbReference>
<keyword evidence="6" id="KW-1185">Reference proteome</keyword>
<evidence type="ECO:0000313" key="6">
    <source>
        <dbReference type="Proteomes" id="UP000198510"/>
    </source>
</evidence>
<dbReference type="InterPro" id="IPR018060">
    <property type="entry name" value="HTH_AraC"/>
</dbReference>
<gene>
    <name evidence="5" type="ORF">SAMN05421823_111224</name>
</gene>
<organism evidence="5 6">
    <name type="scientific">Catalinimonas alkaloidigena</name>
    <dbReference type="NCBI Taxonomy" id="1075417"/>
    <lineage>
        <taxon>Bacteria</taxon>
        <taxon>Pseudomonadati</taxon>
        <taxon>Bacteroidota</taxon>
        <taxon>Cytophagia</taxon>
        <taxon>Cytophagales</taxon>
        <taxon>Catalimonadaceae</taxon>
        <taxon>Catalinimonas</taxon>
    </lineage>
</organism>
<dbReference type="InterPro" id="IPR054015">
    <property type="entry name" value="ExsA-like_N"/>
</dbReference>
<feature type="domain" description="HTH araC/xylS-type" evidence="4">
    <location>
        <begin position="184"/>
        <end position="282"/>
    </location>
</feature>
<evidence type="ECO:0000259" key="4">
    <source>
        <dbReference type="PROSITE" id="PS01124"/>
    </source>
</evidence>
<dbReference type="PRINTS" id="PR00032">
    <property type="entry name" value="HTHARAC"/>
</dbReference>
<evidence type="ECO:0000313" key="5">
    <source>
        <dbReference type="EMBL" id="SDM25122.1"/>
    </source>
</evidence>
<protein>
    <submittedName>
        <fullName evidence="5">Helix-turn-helix domain-containing protein</fullName>
    </submittedName>
</protein>
<dbReference type="EMBL" id="FNFO01000011">
    <property type="protein sequence ID" value="SDM25122.1"/>
    <property type="molecule type" value="Genomic_DNA"/>
</dbReference>
<sequence length="285" mass="33507">MDNLFDFASQQGLFRKLEVSDVLFTEYKCMQQESVFGVWSHYNYVVYVLSGKKKWRTLSQDYMVYAEEAIFVKKGANIIHKFFEEEFCALIMFLPDHFIREVVASLPPPPAGPALPTDAVIPIHLNRTLSAYFHSLYAYFLEEQPPPAHLLEIKFKELIAHLVSFETNRPLCHYFRELCHQHKPSLREIMEANFKYNLTLAEFARLTGRSLTAFKREFQQQFQMSPGRWLTQARLHYARHLLETSDWPVNELVLECGFENTSHFSRIFKQHFGTSPLQYRKVHAS</sequence>
<evidence type="ECO:0000256" key="3">
    <source>
        <dbReference type="ARBA" id="ARBA00023163"/>
    </source>
</evidence>
<dbReference type="GO" id="GO:0043565">
    <property type="term" value="F:sequence-specific DNA binding"/>
    <property type="evidence" value="ECO:0007669"/>
    <property type="project" value="InterPro"/>
</dbReference>
<dbReference type="STRING" id="1075417.SAMN05421823_111224"/>
<dbReference type="InterPro" id="IPR020449">
    <property type="entry name" value="Tscrpt_reg_AraC-type_HTH"/>
</dbReference>
<dbReference type="Gene3D" id="1.10.10.60">
    <property type="entry name" value="Homeodomain-like"/>
    <property type="match status" value="2"/>
</dbReference>
<keyword evidence="1" id="KW-0805">Transcription regulation</keyword>
<accession>A0A1G9RPL0</accession>
<keyword evidence="3" id="KW-0804">Transcription</keyword>